<comment type="caution">
    <text evidence="2">The sequence shown here is derived from an EMBL/GenBank/DDBJ whole genome shotgun (WGS) entry which is preliminary data.</text>
</comment>
<sequence>MSPKIIIPEIELPTRIIEIAFKNNSKTTVILTMDNGWSISFRIHNASSKIEPSLKFDIQLQSKPENIFYINKQW</sequence>
<evidence type="ECO:0000313" key="4">
    <source>
        <dbReference type="Proteomes" id="UP001240777"/>
    </source>
</evidence>
<name>A0AA90PRI7_9HELI</name>
<dbReference type="Proteomes" id="UP001240777">
    <property type="component" value="Unassembled WGS sequence"/>
</dbReference>
<dbReference type="EMBL" id="JAUPEV010000013">
    <property type="protein sequence ID" value="MDO7253753.1"/>
    <property type="molecule type" value="Genomic_DNA"/>
</dbReference>
<dbReference type="EC" id="3.1.21.-" evidence="2"/>
<evidence type="ECO:0000313" key="1">
    <source>
        <dbReference type="EMBL" id="MDO7253753.1"/>
    </source>
</evidence>
<dbReference type="GO" id="GO:0004519">
    <property type="term" value="F:endonuclease activity"/>
    <property type="evidence" value="ECO:0007669"/>
    <property type="project" value="UniProtKB-KW"/>
</dbReference>
<dbReference type="Proteomes" id="UP001177258">
    <property type="component" value="Unassembled WGS sequence"/>
</dbReference>
<reference evidence="1 3" key="3">
    <citation type="journal article" date="2024" name="Syst. Appl. Microbiol.">
        <title>Helicobacter cappadocius sp. nov., from lizards: The first psychrotrophic Helicobacter species.</title>
        <authorList>
            <person name="Aydin F."/>
            <person name="Tarhane S."/>
            <person name="Karakaya E."/>
            <person name="Abay S."/>
            <person name="Kayman T."/>
            <person name="Guran O."/>
            <person name="Bozkurt E."/>
            <person name="Uzum N."/>
            <person name="Avci A."/>
            <person name="Olgun K."/>
            <person name="Jablonski D."/>
            <person name="Guran C."/>
            <person name="Burcin Saticioglu I."/>
        </authorList>
    </citation>
    <scope>NUCLEOTIDE SEQUENCE [LARGE SCALE GENOMIC DNA]</scope>
    <source>
        <strain evidence="1">Faydin-H75</strain>
        <strain evidence="3">faydin-H76</strain>
    </source>
</reference>
<keyword evidence="2" id="KW-0255">Endonuclease</keyword>
<dbReference type="RefSeq" id="WP_305517593.1">
    <property type="nucleotide sequence ID" value="NZ_JAUPEV010000013.1"/>
</dbReference>
<evidence type="ECO:0000313" key="2">
    <source>
        <dbReference type="EMBL" id="MDP2539681.1"/>
    </source>
</evidence>
<keyword evidence="2" id="KW-0378">Hydrolase</keyword>
<dbReference type="EMBL" id="JAUYZK010000013">
    <property type="protein sequence ID" value="MDP2539681.1"/>
    <property type="molecule type" value="Genomic_DNA"/>
</dbReference>
<dbReference type="InterPro" id="IPR019059">
    <property type="entry name" value="Restrct_endonuc_II_HaeIII"/>
</dbReference>
<keyword evidence="2" id="KW-0540">Nuclease</keyword>
<dbReference type="Pfam" id="PF09556">
    <property type="entry name" value="RE_HaeIII"/>
    <property type="match status" value="1"/>
</dbReference>
<gene>
    <name evidence="1" type="ORF">Q5I04_07500</name>
    <name evidence="2" type="ORF">Q5I06_07830</name>
</gene>
<reference evidence="1" key="2">
    <citation type="submission" date="2023-07" db="EMBL/GenBank/DDBJ databases">
        <authorList>
            <person name="Aydin F."/>
            <person name="Tarhane S."/>
            <person name="Saticioglu I.B."/>
            <person name="Karakaya E."/>
            <person name="Abay S."/>
            <person name="Guran O."/>
            <person name="Bozkurt E."/>
            <person name="Uzum N."/>
            <person name="Olgun K."/>
            <person name="Jablonski D."/>
        </authorList>
    </citation>
    <scope>NUCLEOTIDE SEQUENCE</scope>
    <source>
        <strain evidence="1">Faydin-H75</strain>
    </source>
</reference>
<protein>
    <submittedName>
        <fullName evidence="2">HaeIII family restriction endonuclease</fullName>
        <ecNumber evidence="2">3.1.21.-</ecNumber>
    </submittedName>
</protein>
<keyword evidence="4" id="KW-1185">Reference proteome</keyword>
<dbReference type="AlphaFoldDB" id="A0AA90PRI7"/>
<evidence type="ECO:0000313" key="3">
    <source>
        <dbReference type="Proteomes" id="UP001177258"/>
    </source>
</evidence>
<organism evidence="2 3">
    <name type="scientific">Helicobacter cappadocius</name>
    <dbReference type="NCBI Taxonomy" id="3063998"/>
    <lineage>
        <taxon>Bacteria</taxon>
        <taxon>Pseudomonadati</taxon>
        <taxon>Campylobacterota</taxon>
        <taxon>Epsilonproteobacteria</taxon>
        <taxon>Campylobacterales</taxon>
        <taxon>Helicobacteraceae</taxon>
        <taxon>Helicobacter</taxon>
    </lineage>
</organism>
<accession>A0AA90PRI7</accession>
<dbReference type="GO" id="GO:0016787">
    <property type="term" value="F:hydrolase activity"/>
    <property type="evidence" value="ECO:0007669"/>
    <property type="project" value="UniProtKB-KW"/>
</dbReference>
<proteinExistence type="predicted"/>
<reference evidence="2 4" key="1">
    <citation type="submission" date="2023-07" db="EMBL/GenBank/DDBJ databases">
        <title>Unpublished Manusciprt.</title>
        <authorList>
            <person name="Aydin F."/>
            <person name="Tarhane S."/>
            <person name="Saticioglu I.B."/>
            <person name="Karakaya E."/>
            <person name="Abay S."/>
            <person name="Guran O."/>
            <person name="Bozkurt E."/>
            <person name="Uzum N."/>
            <person name="Olgun K."/>
            <person name="Jablonski D."/>
        </authorList>
    </citation>
    <scope>NUCLEOTIDE SEQUENCE</scope>
    <source>
        <strain evidence="4">faydin-H75</strain>
        <strain evidence="2">Faydin-H76</strain>
    </source>
</reference>